<gene>
    <name evidence="9" type="ORF">METZ01_LOCUS104183</name>
</gene>
<dbReference type="GO" id="GO:0016020">
    <property type="term" value="C:membrane"/>
    <property type="evidence" value="ECO:0007669"/>
    <property type="project" value="UniProtKB-SubCell"/>
</dbReference>
<evidence type="ECO:0000256" key="4">
    <source>
        <dbReference type="ARBA" id="ARBA00022801"/>
    </source>
</evidence>
<dbReference type="SUPFAM" id="SSF144091">
    <property type="entry name" value="Rhomboid-like"/>
    <property type="match status" value="1"/>
</dbReference>
<feature type="transmembrane region" description="Helical" evidence="7">
    <location>
        <begin position="169"/>
        <end position="187"/>
    </location>
</feature>
<keyword evidence="4" id="KW-0378">Hydrolase</keyword>
<keyword evidence="6 7" id="KW-0472">Membrane</keyword>
<evidence type="ECO:0000256" key="3">
    <source>
        <dbReference type="ARBA" id="ARBA00022692"/>
    </source>
</evidence>
<protein>
    <recommendedName>
        <fullName evidence="8">Peptidase S54 rhomboid domain-containing protein</fullName>
    </recommendedName>
</protein>
<sequence length="265" mass="29925">MTFWVSRLLFLNVLVYLLVQPGSLLYVLSTLFPPALIGLDSGYFPALPFRPWTALTYMFLHASFSHMFFNMIGLFFFGPRLEYKLGGKRFLKFYVLSGLGGAIFSFLFSTGSPVVGASAAVYGILIGFAKYWPRENIYIWGILPVEARWLVCALVVVSLYSGISGSGGGVAHFAHLGGLAMGYALLFKQDRKRSEDRKEFQRKMFSDPKRNTDASLKTRWSSIDLALIHELNREEIEKLLRRVNSEGLQSLSQEEKAFLNRFSAN</sequence>
<dbReference type="InterPro" id="IPR050925">
    <property type="entry name" value="Rhomboid_protease_S54"/>
</dbReference>
<evidence type="ECO:0000256" key="5">
    <source>
        <dbReference type="ARBA" id="ARBA00022989"/>
    </source>
</evidence>
<feature type="transmembrane region" description="Helical" evidence="7">
    <location>
        <begin position="145"/>
        <end position="163"/>
    </location>
</feature>
<dbReference type="PANTHER" id="PTHR43731:SF14">
    <property type="entry name" value="PRESENILIN-ASSOCIATED RHOMBOID-LIKE PROTEIN, MITOCHONDRIAL"/>
    <property type="match status" value="1"/>
</dbReference>
<evidence type="ECO:0000313" key="9">
    <source>
        <dbReference type="EMBL" id="SVA51329.1"/>
    </source>
</evidence>
<comment type="subcellular location">
    <subcellularLocation>
        <location evidence="1">Membrane</location>
        <topology evidence="1">Multi-pass membrane protein</topology>
    </subcellularLocation>
</comment>
<feature type="domain" description="Peptidase S54 rhomboid" evidence="8">
    <location>
        <begin position="50"/>
        <end position="187"/>
    </location>
</feature>
<evidence type="ECO:0000259" key="8">
    <source>
        <dbReference type="Pfam" id="PF01694"/>
    </source>
</evidence>
<feature type="transmembrane region" description="Helical" evidence="7">
    <location>
        <begin position="52"/>
        <end position="78"/>
    </location>
</feature>
<feature type="transmembrane region" description="Helical" evidence="7">
    <location>
        <begin position="114"/>
        <end position="133"/>
    </location>
</feature>
<accession>A0A381WFN6</accession>
<name>A0A381WFN6_9ZZZZ</name>
<dbReference type="Gene3D" id="1.20.1540.10">
    <property type="entry name" value="Rhomboid-like"/>
    <property type="match status" value="1"/>
</dbReference>
<organism evidence="9">
    <name type="scientific">marine metagenome</name>
    <dbReference type="NCBI Taxonomy" id="408172"/>
    <lineage>
        <taxon>unclassified sequences</taxon>
        <taxon>metagenomes</taxon>
        <taxon>ecological metagenomes</taxon>
    </lineage>
</organism>
<dbReference type="PANTHER" id="PTHR43731">
    <property type="entry name" value="RHOMBOID PROTEASE"/>
    <property type="match status" value="1"/>
</dbReference>
<dbReference type="EMBL" id="UINC01011664">
    <property type="protein sequence ID" value="SVA51329.1"/>
    <property type="molecule type" value="Genomic_DNA"/>
</dbReference>
<evidence type="ECO:0000256" key="1">
    <source>
        <dbReference type="ARBA" id="ARBA00004141"/>
    </source>
</evidence>
<keyword evidence="5 7" id="KW-1133">Transmembrane helix</keyword>
<feature type="transmembrane region" description="Helical" evidence="7">
    <location>
        <begin position="9"/>
        <end position="32"/>
    </location>
</feature>
<feature type="transmembrane region" description="Helical" evidence="7">
    <location>
        <begin position="90"/>
        <end position="108"/>
    </location>
</feature>
<reference evidence="9" key="1">
    <citation type="submission" date="2018-05" db="EMBL/GenBank/DDBJ databases">
        <authorList>
            <person name="Lanie J.A."/>
            <person name="Ng W.-L."/>
            <person name="Kazmierczak K.M."/>
            <person name="Andrzejewski T.M."/>
            <person name="Davidsen T.M."/>
            <person name="Wayne K.J."/>
            <person name="Tettelin H."/>
            <person name="Glass J.I."/>
            <person name="Rusch D."/>
            <person name="Podicherti R."/>
            <person name="Tsui H.-C.T."/>
            <person name="Winkler M.E."/>
        </authorList>
    </citation>
    <scope>NUCLEOTIDE SEQUENCE</scope>
</reference>
<dbReference type="SMART" id="SM01160">
    <property type="entry name" value="DUF1751"/>
    <property type="match status" value="1"/>
</dbReference>
<dbReference type="GO" id="GO:0004252">
    <property type="term" value="F:serine-type endopeptidase activity"/>
    <property type="evidence" value="ECO:0007669"/>
    <property type="project" value="InterPro"/>
</dbReference>
<proteinExistence type="inferred from homology"/>
<dbReference type="InterPro" id="IPR022764">
    <property type="entry name" value="Peptidase_S54_rhomboid_dom"/>
</dbReference>
<evidence type="ECO:0000256" key="7">
    <source>
        <dbReference type="SAM" id="Phobius"/>
    </source>
</evidence>
<dbReference type="AlphaFoldDB" id="A0A381WFN6"/>
<dbReference type="Pfam" id="PF01694">
    <property type="entry name" value="Rhomboid"/>
    <property type="match status" value="1"/>
</dbReference>
<evidence type="ECO:0000256" key="2">
    <source>
        <dbReference type="ARBA" id="ARBA00009045"/>
    </source>
</evidence>
<evidence type="ECO:0000256" key="6">
    <source>
        <dbReference type="ARBA" id="ARBA00023136"/>
    </source>
</evidence>
<dbReference type="InterPro" id="IPR035952">
    <property type="entry name" value="Rhomboid-like_sf"/>
</dbReference>
<comment type="similarity">
    <text evidence="2">Belongs to the peptidase S54 family.</text>
</comment>
<keyword evidence="3 7" id="KW-0812">Transmembrane</keyword>